<evidence type="ECO:0000256" key="1">
    <source>
        <dbReference type="SAM" id="Phobius"/>
    </source>
</evidence>
<evidence type="ECO:0008006" key="4">
    <source>
        <dbReference type="Google" id="ProtNLM"/>
    </source>
</evidence>
<dbReference type="PANTHER" id="PTHR34292">
    <property type="entry name" value="OUTER SPORE WALL PROTEIN LDS1"/>
    <property type="match status" value="1"/>
</dbReference>
<dbReference type="AlphaFoldDB" id="A0A1M2VGJ2"/>
<keyword evidence="1" id="KW-0472">Membrane</keyword>
<feature type="transmembrane region" description="Helical" evidence="1">
    <location>
        <begin position="182"/>
        <end position="205"/>
    </location>
</feature>
<dbReference type="Proteomes" id="UP000184267">
    <property type="component" value="Unassembled WGS sequence"/>
</dbReference>
<proteinExistence type="predicted"/>
<reference evidence="2 3" key="1">
    <citation type="submission" date="2016-10" db="EMBL/GenBank/DDBJ databases">
        <title>Genome sequence of the basidiomycete white-rot fungus Trametes pubescens.</title>
        <authorList>
            <person name="Makela M.R."/>
            <person name="Granchi Z."/>
            <person name="Peng M."/>
            <person name="De Vries R.P."/>
            <person name="Grigoriev I."/>
            <person name="Riley R."/>
            <person name="Hilden K."/>
        </authorList>
    </citation>
    <scope>NUCLEOTIDE SEQUENCE [LARGE SCALE GENOMIC DNA]</scope>
    <source>
        <strain evidence="2 3">FBCC735</strain>
    </source>
</reference>
<feature type="transmembrane region" description="Helical" evidence="1">
    <location>
        <begin position="275"/>
        <end position="296"/>
    </location>
</feature>
<gene>
    <name evidence="2" type="ORF">TRAPUB_2428</name>
</gene>
<keyword evidence="1" id="KW-1133">Transmembrane helix</keyword>
<dbReference type="STRING" id="154538.A0A1M2VGJ2"/>
<sequence length="320" mass="34667">MSTTSGPSSLQQSAKAHTGSLVDKFQQEARESATHTFEAVASLAWLWPLRGILFSITHPQIILSVRHALLKSILSSAVIFGVLAFFTYIPQMAILAIFTGPLAPLIALFVVGAESLLILSFLARALFLEPALTHVFDATLQASAQGQLVRDGKARTAAQASVAKGVQGALVKPLQAFSKDGIVRYVLTLPLNFIPGVGTVLFLLYNGYNGGPGWHTRYFQLKNFNKGQRAAFVENRRAAYTAYVPTPPFPARLHMTLTTYIGTRRFGMSTLLFNFIPVVGLLFSFTNTVGAALWAAQLEAQANIIDNPDDGSARGRQKGE</sequence>
<dbReference type="PANTHER" id="PTHR34292:SF2">
    <property type="entry name" value="OUTER SPORE WALL PROTEIN LDS1"/>
    <property type="match status" value="1"/>
</dbReference>
<feature type="transmembrane region" description="Helical" evidence="1">
    <location>
        <begin position="77"/>
        <end position="99"/>
    </location>
</feature>
<evidence type="ECO:0000313" key="2">
    <source>
        <dbReference type="EMBL" id="OJT06720.1"/>
    </source>
</evidence>
<evidence type="ECO:0000313" key="3">
    <source>
        <dbReference type="Proteomes" id="UP000184267"/>
    </source>
</evidence>
<keyword evidence="1" id="KW-0812">Transmembrane</keyword>
<dbReference type="OMA" id="GRYFQLK"/>
<protein>
    <recommendedName>
        <fullName evidence="4">Outer spore wall protein RRT8</fullName>
    </recommendedName>
</protein>
<dbReference type="EMBL" id="MNAD01001269">
    <property type="protein sequence ID" value="OJT06720.1"/>
    <property type="molecule type" value="Genomic_DNA"/>
</dbReference>
<dbReference type="OrthoDB" id="2107885at2759"/>
<feature type="transmembrane region" description="Helical" evidence="1">
    <location>
        <begin position="105"/>
        <end position="127"/>
    </location>
</feature>
<comment type="caution">
    <text evidence="2">The sequence shown here is derived from an EMBL/GenBank/DDBJ whole genome shotgun (WGS) entry which is preliminary data.</text>
</comment>
<dbReference type="InterPro" id="IPR052786">
    <property type="entry name" value="Spore_wall_assembly"/>
</dbReference>
<accession>A0A1M2VGJ2</accession>
<name>A0A1M2VGJ2_TRAPU</name>
<keyword evidence="3" id="KW-1185">Reference proteome</keyword>
<organism evidence="2 3">
    <name type="scientific">Trametes pubescens</name>
    <name type="common">White-rot fungus</name>
    <dbReference type="NCBI Taxonomy" id="154538"/>
    <lineage>
        <taxon>Eukaryota</taxon>
        <taxon>Fungi</taxon>
        <taxon>Dikarya</taxon>
        <taxon>Basidiomycota</taxon>
        <taxon>Agaricomycotina</taxon>
        <taxon>Agaricomycetes</taxon>
        <taxon>Polyporales</taxon>
        <taxon>Polyporaceae</taxon>
        <taxon>Trametes</taxon>
    </lineage>
</organism>